<dbReference type="STRING" id="630515.SAMN04489812_1136"/>
<protein>
    <recommendedName>
        <fullName evidence="4">SPOR domain-containing protein</fullName>
    </recommendedName>
</protein>
<dbReference type="AlphaFoldDB" id="A0A1H1Q4D6"/>
<dbReference type="OrthoDB" id="3268477at2"/>
<dbReference type="Proteomes" id="UP000199103">
    <property type="component" value="Chromosome I"/>
</dbReference>
<organism evidence="2 3">
    <name type="scientific">Microlunatus soli</name>
    <dbReference type="NCBI Taxonomy" id="630515"/>
    <lineage>
        <taxon>Bacteria</taxon>
        <taxon>Bacillati</taxon>
        <taxon>Actinomycetota</taxon>
        <taxon>Actinomycetes</taxon>
        <taxon>Propionibacteriales</taxon>
        <taxon>Propionibacteriaceae</taxon>
        <taxon>Microlunatus</taxon>
    </lineage>
</organism>
<keyword evidence="3" id="KW-1185">Reference proteome</keyword>
<evidence type="ECO:0008006" key="4">
    <source>
        <dbReference type="Google" id="ProtNLM"/>
    </source>
</evidence>
<reference evidence="2 3" key="1">
    <citation type="submission" date="2016-10" db="EMBL/GenBank/DDBJ databases">
        <authorList>
            <person name="de Groot N.N."/>
        </authorList>
    </citation>
    <scope>NUCLEOTIDE SEQUENCE [LARGE SCALE GENOMIC DNA]</scope>
    <source>
        <strain evidence="2 3">DSM 21800</strain>
    </source>
</reference>
<gene>
    <name evidence="2" type="ORF">SAMN04489812_1136</name>
</gene>
<proteinExistence type="predicted"/>
<evidence type="ECO:0000256" key="1">
    <source>
        <dbReference type="SAM" id="MobiDB-lite"/>
    </source>
</evidence>
<feature type="compositionally biased region" description="Basic and acidic residues" evidence="1">
    <location>
        <begin position="44"/>
        <end position="53"/>
    </location>
</feature>
<dbReference type="EMBL" id="LT629772">
    <property type="protein sequence ID" value="SDS18285.1"/>
    <property type="molecule type" value="Genomic_DNA"/>
</dbReference>
<feature type="region of interest" description="Disordered" evidence="1">
    <location>
        <begin position="44"/>
        <end position="65"/>
    </location>
</feature>
<sequence length="65" mass="7508">MAEDQQWFYCLDHKTVETADGCRSANRFGPYPTQEEAQNAMAKVAERNEQADREDAEWEGVDRPD</sequence>
<evidence type="ECO:0000313" key="2">
    <source>
        <dbReference type="EMBL" id="SDS18285.1"/>
    </source>
</evidence>
<accession>A0A1H1Q4D6</accession>
<name>A0A1H1Q4D6_9ACTN</name>
<evidence type="ECO:0000313" key="3">
    <source>
        <dbReference type="Proteomes" id="UP000199103"/>
    </source>
</evidence>
<dbReference type="RefSeq" id="WP_091521181.1">
    <property type="nucleotide sequence ID" value="NZ_LT629772.1"/>
</dbReference>